<dbReference type="Proteomes" id="UP000315017">
    <property type="component" value="Chromosome"/>
</dbReference>
<keyword evidence="1" id="KW-1133">Transmembrane helix</keyword>
<gene>
    <name evidence="2" type="ORF">ETAA8_29700</name>
</gene>
<sequence>MSVSSEKISVACPQCNKRLSVPAGTLGKKARCPSCQTVFLLEPVYDAEVVSTPPPMQSPALAPLSPLNAPASGFGGNPWGTPPASSPYGSDAYEPDYQLQAAPPTPVSNYPPPQFSQMPMNTSGYSSTQYKRQSRGFSSTALGGMAMMALAVVWFFGGLAVGVIFIYPPIMFVIGFCSMIGGLFGGGGDD</sequence>
<evidence type="ECO:0008006" key="4">
    <source>
        <dbReference type="Google" id="ProtNLM"/>
    </source>
</evidence>
<dbReference type="EMBL" id="CP036274">
    <property type="protein sequence ID" value="QDU27879.1"/>
    <property type="molecule type" value="Genomic_DNA"/>
</dbReference>
<feature type="transmembrane region" description="Helical" evidence="1">
    <location>
        <begin position="136"/>
        <end position="157"/>
    </location>
</feature>
<feature type="transmembrane region" description="Helical" evidence="1">
    <location>
        <begin position="163"/>
        <end position="184"/>
    </location>
</feature>
<name>A0A517YCG3_9BACT</name>
<accession>A0A517YCG3</accession>
<protein>
    <recommendedName>
        <fullName evidence="4">Zinc finger/thioredoxin putative domain-containing protein</fullName>
    </recommendedName>
</protein>
<keyword evidence="3" id="KW-1185">Reference proteome</keyword>
<dbReference type="KEGG" id="aagg:ETAA8_29700"/>
<evidence type="ECO:0000313" key="3">
    <source>
        <dbReference type="Proteomes" id="UP000315017"/>
    </source>
</evidence>
<proteinExistence type="predicted"/>
<keyword evidence="1" id="KW-0812">Transmembrane</keyword>
<keyword evidence="1" id="KW-0472">Membrane</keyword>
<organism evidence="2 3">
    <name type="scientific">Anatilimnocola aggregata</name>
    <dbReference type="NCBI Taxonomy" id="2528021"/>
    <lineage>
        <taxon>Bacteria</taxon>
        <taxon>Pseudomonadati</taxon>
        <taxon>Planctomycetota</taxon>
        <taxon>Planctomycetia</taxon>
        <taxon>Pirellulales</taxon>
        <taxon>Pirellulaceae</taxon>
        <taxon>Anatilimnocola</taxon>
    </lineage>
</organism>
<dbReference type="AlphaFoldDB" id="A0A517YCG3"/>
<reference evidence="2 3" key="1">
    <citation type="submission" date="2019-02" db="EMBL/GenBank/DDBJ databases">
        <title>Deep-cultivation of Planctomycetes and their phenomic and genomic characterization uncovers novel biology.</title>
        <authorList>
            <person name="Wiegand S."/>
            <person name="Jogler M."/>
            <person name="Boedeker C."/>
            <person name="Pinto D."/>
            <person name="Vollmers J."/>
            <person name="Rivas-Marin E."/>
            <person name="Kohn T."/>
            <person name="Peeters S.H."/>
            <person name="Heuer A."/>
            <person name="Rast P."/>
            <person name="Oberbeckmann S."/>
            <person name="Bunk B."/>
            <person name="Jeske O."/>
            <person name="Meyerdierks A."/>
            <person name="Storesund J.E."/>
            <person name="Kallscheuer N."/>
            <person name="Luecker S."/>
            <person name="Lage O.M."/>
            <person name="Pohl T."/>
            <person name="Merkel B.J."/>
            <person name="Hornburger P."/>
            <person name="Mueller R.-W."/>
            <person name="Bruemmer F."/>
            <person name="Labrenz M."/>
            <person name="Spormann A.M."/>
            <person name="Op den Camp H."/>
            <person name="Overmann J."/>
            <person name="Amann R."/>
            <person name="Jetten M.S.M."/>
            <person name="Mascher T."/>
            <person name="Medema M.H."/>
            <person name="Devos D.P."/>
            <person name="Kaster A.-K."/>
            <person name="Ovreas L."/>
            <person name="Rohde M."/>
            <person name="Galperin M.Y."/>
            <person name="Jogler C."/>
        </authorList>
    </citation>
    <scope>NUCLEOTIDE SEQUENCE [LARGE SCALE GENOMIC DNA]</scope>
    <source>
        <strain evidence="2 3">ETA_A8</strain>
    </source>
</reference>
<evidence type="ECO:0000313" key="2">
    <source>
        <dbReference type="EMBL" id="QDU27879.1"/>
    </source>
</evidence>
<evidence type="ECO:0000256" key="1">
    <source>
        <dbReference type="SAM" id="Phobius"/>
    </source>
</evidence>